<keyword evidence="1" id="KW-0853">WD repeat</keyword>
<evidence type="ECO:0000256" key="1">
    <source>
        <dbReference type="PROSITE-ProRule" id="PRU00221"/>
    </source>
</evidence>
<evidence type="ECO:0008006" key="4">
    <source>
        <dbReference type="Google" id="ProtNLM"/>
    </source>
</evidence>
<dbReference type="SUPFAM" id="SSF50978">
    <property type="entry name" value="WD40 repeat-like"/>
    <property type="match status" value="1"/>
</dbReference>
<dbReference type="PANTHER" id="PTHR44525">
    <property type="entry name" value="WD REPEAT-CONTAINING PROTEIN 27"/>
    <property type="match status" value="1"/>
</dbReference>
<dbReference type="SMART" id="SM00320">
    <property type="entry name" value="WD40"/>
    <property type="match status" value="6"/>
</dbReference>
<sequence length="378" mass="41689">MLQHFQQKHNLSRNTLHNGAIHHIEFSHDAKCLATSGQDKVAQVCKLPFSRFRGETGSVFIGHDNAVRSIHWSHNNQMVVTTSMDKSARVWLADSDVTSLAFHGVPPASASPGKIKSSGSATRAFNSSSAKKVTKQEIVDAMFFYMDKFIVSGCGNAIRLHQFELDELHARAQTKKAKKNDILVEENKSRKKKVAEWTIDAMQSLTALTCVNGSFLSSVIIAAGSDRSLRILDAAVGGKTLRVISDAHVRAAHTVALPKASCFTSHPSNFYDLLLSSAPNSTIHLWDIRADNCVMRFGEHVNRVHPLGVAFSPCMRYVATGSEDRTTYLYDIRKGRCLRKLTGHTDVVTCVAFNPLYPQLATSSYDGTIRFYSDTDGT</sequence>
<dbReference type="Gene3D" id="2.130.10.10">
    <property type="entry name" value="YVTN repeat-like/Quinoprotein amine dehydrogenase"/>
    <property type="match status" value="2"/>
</dbReference>
<dbReference type="EMBL" id="GL376633">
    <property type="status" value="NOT_ANNOTATED_CDS"/>
    <property type="molecule type" value="Genomic_DNA"/>
</dbReference>
<dbReference type="Pfam" id="PF00400">
    <property type="entry name" value="WD40"/>
    <property type="match status" value="3"/>
</dbReference>
<feature type="repeat" description="WD" evidence="1">
    <location>
        <begin position="341"/>
        <end position="378"/>
    </location>
</feature>
<evidence type="ECO:0000313" key="2">
    <source>
        <dbReference type="EnsemblProtists" id="PYU1_T005286"/>
    </source>
</evidence>
<dbReference type="eggNOG" id="KOG0266">
    <property type="taxonomic scope" value="Eukaryota"/>
</dbReference>
<dbReference type="Proteomes" id="UP000019132">
    <property type="component" value="Unassembled WGS sequence"/>
</dbReference>
<dbReference type="HOGENOM" id="CLU_732565_0_0_1"/>
<organism evidence="2 3">
    <name type="scientific">Globisporangium ultimum (strain ATCC 200006 / CBS 805.95 / DAOM BR144)</name>
    <name type="common">Pythium ultimum</name>
    <dbReference type="NCBI Taxonomy" id="431595"/>
    <lineage>
        <taxon>Eukaryota</taxon>
        <taxon>Sar</taxon>
        <taxon>Stramenopiles</taxon>
        <taxon>Oomycota</taxon>
        <taxon>Peronosporomycetes</taxon>
        <taxon>Pythiales</taxon>
        <taxon>Pythiaceae</taxon>
        <taxon>Globisporangium</taxon>
    </lineage>
</organism>
<evidence type="ECO:0000313" key="3">
    <source>
        <dbReference type="Proteomes" id="UP000019132"/>
    </source>
</evidence>
<dbReference type="InterPro" id="IPR036322">
    <property type="entry name" value="WD40_repeat_dom_sf"/>
</dbReference>
<reference evidence="2" key="3">
    <citation type="submission" date="2015-02" db="UniProtKB">
        <authorList>
            <consortium name="EnsemblProtists"/>
        </authorList>
    </citation>
    <scope>IDENTIFICATION</scope>
    <source>
        <strain evidence="2">DAOM BR144</strain>
    </source>
</reference>
<dbReference type="OMA" id="WSHNDRM"/>
<accession>K3WJZ4</accession>
<dbReference type="PANTHER" id="PTHR44525:SF1">
    <property type="entry name" value="WD REPEAT-CONTAINING PROTEIN 27"/>
    <property type="match status" value="1"/>
</dbReference>
<dbReference type="VEuPathDB" id="FungiDB:PYU1_G005275"/>
<dbReference type="AlphaFoldDB" id="K3WJZ4"/>
<dbReference type="InterPro" id="IPR042411">
    <property type="entry name" value="WDR27"/>
</dbReference>
<dbReference type="InterPro" id="IPR015943">
    <property type="entry name" value="WD40/YVTN_repeat-like_dom_sf"/>
</dbReference>
<feature type="repeat" description="WD" evidence="1">
    <location>
        <begin position="60"/>
        <end position="91"/>
    </location>
</feature>
<dbReference type="PROSITE" id="PS50294">
    <property type="entry name" value="WD_REPEATS_REGION"/>
    <property type="match status" value="2"/>
</dbReference>
<reference evidence="3" key="2">
    <citation type="submission" date="2010-04" db="EMBL/GenBank/DDBJ databases">
        <authorList>
            <person name="Buell R."/>
            <person name="Hamilton J."/>
            <person name="Hostetler J."/>
        </authorList>
    </citation>
    <scope>NUCLEOTIDE SEQUENCE [LARGE SCALE GENOMIC DNA]</scope>
    <source>
        <strain evidence="3">DAOM:BR144</strain>
    </source>
</reference>
<dbReference type="PROSITE" id="PS50082">
    <property type="entry name" value="WD_REPEATS_2"/>
    <property type="match status" value="3"/>
</dbReference>
<dbReference type="InParanoid" id="K3WJZ4"/>
<protein>
    <recommendedName>
        <fullName evidence="4">Anaphase-promoting complex subunit 4 WD40 domain-containing protein</fullName>
    </recommendedName>
</protein>
<dbReference type="InterPro" id="IPR001680">
    <property type="entry name" value="WD40_rpt"/>
</dbReference>
<keyword evidence="3" id="KW-1185">Reference proteome</keyword>
<proteinExistence type="predicted"/>
<reference evidence="3" key="1">
    <citation type="journal article" date="2010" name="Genome Biol.">
        <title>Genome sequence of the necrotrophic plant pathogen Pythium ultimum reveals original pathogenicity mechanisms and effector repertoire.</title>
        <authorList>
            <person name="Levesque C.A."/>
            <person name="Brouwer H."/>
            <person name="Cano L."/>
            <person name="Hamilton J.P."/>
            <person name="Holt C."/>
            <person name="Huitema E."/>
            <person name="Raffaele S."/>
            <person name="Robideau G.P."/>
            <person name="Thines M."/>
            <person name="Win J."/>
            <person name="Zerillo M.M."/>
            <person name="Beakes G.W."/>
            <person name="Boore J.L."/>
            <person name="Busam D."/>
            <person name="Dumas B."/>
            <person name="Ferriera S."/>
            <person name="Fuerstenberg S.I."/>
            <person name="Gachon C.M."/>
            <person name="Gaulin E."/>
            <person name="Govers F."/>
            <person name="Grenville-Briggs L."/>
            <person name="Horner N."/>
            <person name="Hostetler J."/>
            <person name="Jiang R.H."/>
            <person name="Johnson J."/>
            <person name="Krajaejun T."/>
            <person name="Lin H."/>
            <person name="Meijer H.J."/>
            <person name="Moore B."/>
            <person name="Morris P."/>
            <person name="Phuntmart V."/>
            <person name="Puiu D."/>
            <person name="Shetty J."/>
            <person name="Stajich J.E."/>
            <person name="Tripathy S."/>
            <person name="Wawra S."/>
            <person name="van West P."/>
            <person name="Whitty B.R."/>
            <person name="Coutinho P.M."/>
            <person name="Henrissat B."/>
            <person name="Martin F."/>
            <person name="Thomas P.D."/>
            <person name="Tyler B.M."/>
            <person name="De Vries R.P."/>
            <person name="Kamoun S."/>
            <person name="Yandell M."/>
            <person name="Tisserat N."/>
            <person name="Buell C.R."/>
        </authorList>
    </citation>
    <scope>NUCLEOTIDE SEQUENCE</scope>
    <source>
        <strain evidence="3">DAOM:BR144</strain>
    </source>
</reference>
<name>K3WJZ4_GLOUD</name>
<dbReference type="STRING" id="431595.K3WJZ4"/>
<dbReference type="EnsemblProtists" id="PYU1_T005286">
    <property type="protein sequence ID" value="PYU1_T005286"/>
    <property type="gene ID" value="PYU1_G005275"/>
</dbReference>
<feature type="repeat" description="WD" evidence="1">
    <location>
        <begin position="309"/>
        <end position="340"/>
    </location>
</feature>